<accession>A0AAN7H3E3</accession>
<evidence type="ECO:0000313" key="4">
    <source>
        <dbReference type="Proteomes" id="UP001301958"/>
    </source>
</evidence>
<evidence type="ECO:0000256" key="1">
    <source>
        <dbReference type="SAM" id="MobiDB-lite"/>
    </source>
</evidence>
<comment type="caution">
    <text evidence="3">The sequence shown here is derived from an EMBL/GenBank/DDBJ whole genome shotgun (WGS) entry which is preliminary data.</text>
</comment>
<evidence type="ECO:0000256" key="2">
    <source>
        <dbReference type="SAM" id="SignalP"/>
    </source>
</evidence>
<feature type="chain" id="PRO_5043027194" description="Cyanovirin-N domain-containing protein" evidence="2">
    <location>
        <begin position="17"/>
        <end position="215"/>
    </location>
</feature>
<reference evidence="3" key="2">
    <citation type="submission" date="2023-05" db="EMBL/GenBank/DDBJ databases">
        <authorList>
            <consortium name="Lawrence Berkeley National Laboratory"/>
            <person name="Steindorff A."/>
            <person name="Hensen N."/>
            <person name="Bonometti L."/>
            <person name="Westerberg I."/>
            <person name="Brannstrom I.O."/>
            <person name="Guillou S."/>
            <person name="Cros-Aarteil S."/>
            <person name="Calhoun S."/>
            <person name="Haridas S."/>
            <person name="Kuo A."/>
            <person name="Mondo S."/>
            <person name="Pangilinan J."/>
            <person name="Riley R."/>
            <person name="Labutti K."/>
            <person name="Andreopoulos B."/>
            <person name="Lipzen A."/>
            <person name="Chen C."/>
            <person name="Yanf M."/>
            <person name="Daum C."/>
            <person name="Ng V."/>
            <person name="Clum A."/>
            <person name="Ohm R."/>
            <person name="Martin F."/>
            <person name="Silar P."/>
            <person name="Natvig D."/>
            <person name="Lalanne C."/>
            <person name="Gautier V."/>
            <person name="Ament-Velasquez S.L."/>
            <person name="Kruys A."/>
            <person name="Hutchinson M.I."/>
            <person name="Powell A.J."/>
            <person name="Barry K."/>
            <person name="Miller A.N."/>
            <person name="Grigoriev I.V."/>
            <person name="Debuchy R."/>
            <person name="Gladieux P."/>
            <person name="Thoren M.H."/>
            <person name="Johannesson H."/>
        </authorList>
    </citation>
    <scope>NUCLEOTIDE SEQUENCE</scope>
    <source>
        <strain evidence="3">CBS 990.96</strain>
    </source>
</reference>
<dbReference type="EMBL" id="MU865323">
    <property type="protein sequence ID" value="KAK4228050.1"/>
    <property type="molecule type" value="Genomic_DNA"/>
</dbReference>
<proteinExistence type="predicted"/>
<dbReference type="Proteomes" id="UP001301958">
    <property type="component" value="Unassembled WGS sequence"/>
</dbReference>
<dbReference type="AlphaFoldDB" id="A0AAN7H3E3"/>
<feature type="signal peptide" evidence="2">
    <location>
        <begin position="1"/>
        <end position="16"/>
    </location>
</feature>
<keyword evidence="2" id="KW-0732">Signal</keyword>
<protein>
    <recommendedName>
        <fullName evidence="5">Cyanovirin-N domain-containing protein</fullName>
    </recommendedName>
</protein>
<sequence>MKLFIMITLFLGIALALETSTLEARQRRPRKKTTRPRKFDGVGTFRAANRPAGAPADYKTSTGKASRKRSKDGLKKVPPEFIDPATKLRRREFETLQQLRRQVSASDFFECYNVNPRPTRQDCDVVVDQILSSNDDLIVSANACLVFSYRTCQGFFCSLCQTLTTNTNFIGNQLDTVDALCIENGQTGSIVGEDPPQWDAGFTYAGEGLPYYDVC</sequence>
<reference evidence="3" key="1">
    <citation type="journal article" date="2023" name="Mol. Phylogenet. Evol.">
        <title>Genome-scale phylogeny and comparative genomics of the fungal order Sordariales.</title>
        <authorList>
            <person name="Hensen N."/>
            <person name="Bonometti L."/>
            <person name="Westerberg I."/>
            <person name="Brannstrom I.O."/>
            <person name="Guillou S."/>
            <person name="Cros-Aarteil S."/>
            <person name="Calhoun S."/>
            <person name="Haridas S."/>
            <person name="Kuo A."/>
            <person name="Mondo S."/>
            <person name="Pangilinan J."/>
            <person name="Riley R."/>
            <person name="LaButti K."/>
            <person name="Andreopoulos B."/>
            <person name="Lipzen A."/>
            <person name="Chen C."/>
            <person name="Yan M."/>
            <person name="Daum C."/>
            <person name="Ng V."/>
            <person name="Clum A."/>
            <person name="Steindorff A."/>
            <person name="Ohm R.A."/>
            <person name="Martin F."/>
            <person name="Silar P."/>
            <person name="Natvig D.O."/>
            <person name="Lalanne C."/>
            <person name="Gautier V."/>
            <person name="Ament-Velasquez S.L."/>
            <person name="Kruys A."/>
            <person name="Hutchinson M.I."/>
            <person name="Powell A.J."/>
            <person name="Barry K."/>
            <person name="Miller A.N."/>
            <person name="Grigoriev I.V."/>
            <person name="Debuchy R."/>
            <person name="Gladieux P."/>
            <person name="Hiltunen Thoren M."/>
            <person name="Johannesson H."/>
        </authorList>
    </citation>
    <scope>NUCLEOTIDE SEQUENCE</scope>
    <source>
        <strain evidence="3">CBS 990.96</strain>
    </source>
</reference>
<feature type="compositionally biased region" description="Basic residues" evidence="1">
    <location>
        <begin position="27"/>
        <end position="36"/>
    </location>
</feature>
<evidence type="ECO:0000313" key="3">
    <source>
        <dbReference type="EMBL" id="KAK4228050.1"/>
    </source>
</evidence>
<gene>
    <name evidence="3" type="ORF">QBC38DRAFT_167822</name>
</gene>
<evidence type="ECO:0008006" key="5">
    <source>
        <dbReference type="Google" id="ProtNLM"/>
    </source>
</evidence>
<organism evidence="3 4">
    <name type="scientific">Podospora fimiseda</name>
    <dbReference type="NCBI Taxonomy" id="252190"/>
    <lineage>
        <taxon>Eukaryota</taxon>
        <taxon>Fungi</taxon>
        <taxon>Dikarya</taxon>
        <taxon>Ascomycota</taxon>
        <taxon>Pezizomycotina</taxon>
        <taxon>Sordariomycetes</taxon>
        <taxon>Sordariomycetidae</taxon>
        <taxon>Sordariales</taxon>
        <taxon>Podosporaceae</taxon>
        <taxon>Podospora</taxon>
    </lineage>
</organism>
<feature type="region of interest" description="Disordered" evidence="1">
    <location>
        <begin position="22"/>
        <end position="79"/>
    </location>
</feature>
<keyword evidence="4" id="KW-1185">Reference proteome</keyword>
<name>A0AAN7H3E3_9PEZI</name>